<organism evidence="1">
    <name type="scientific">Rickettsia monacensis</name>
    <dbReference type="NCBI Taxonomy" id="109232"/>
    <lineage>
        <taxon>Bacteria</taxon>
        <taxon>Pseudomonadati</taxon>
        <taxon>Pseudomonadota</taxon>
        <taxon>Alphaproteobacteria</taxon>
        <taxon>Rickettsiales</taxon>
        <taxon>Rickettsiaceae</taxon>
        <taxon>Rickettsieae</taxon>
        <taxon>Rickettsia</taxon>
        <taxon>spotted fever group</taxon>
    </lineage>
</organism>
<accession>A6MYW1</accession>
<dbReference type="EMBL" id="EF564599">
    <property type="protein sequence ID" value="ABQ85885.1"/>
    <property type="molecule type" value="Genomic_DNA"/>
</dbReference>
<keyword evidence="1" id="KW-0614">Plasmid</keyword>
<sequence>MREIHKVTHHFIDDKVVHNDIPTHYEKITLRLNVLVLNILKNIISSNKAGGNYQYVNISDIVRNALEAYKNGMQLTTQRNSGVYKETSCRIPKELKDFYLSLPNNVKTEIIDRSITTYINNYIK</sequence>
<name>A6MYW1_9RICK</name>
<dbReference type="AlphaFoldDB" id="A6MYW1"/>
<reference evidence="1" key="1">
    <citation type="journal article" date="2007" name="Appl. Environ. Microbiol.">
        <title>Transposon insertion reveals pRM, a plasmid of Rickettsia monacensis.</title>
        <authorList>
            <person name="Baldridge G.D."/>
            <person name="Burkhardt N.Y."/>
            <person name="Felsheim R.F."/>
            <person name="Kurtti T.J."/>
            <person name="Munderloh U.G."/>
        </authorList>
    </citation>
    <scope>NUCLEOTIDE SEQUENCE</scope>
    <source>
        <strain evidence="1">IrR/Munich</strain>
        <plasmid evidence="1">pRM</plasmid>
    </source>
</reference>
<geneLocation type="plasmid" evidence="1">
    <name>pRM</name>
</geneLocation>
<evidence type="ECO:0000313" key="1">
    <source>
        <dbReference type="EMBL" id="ABQ85885.1"/>
    </source>
</evidence>
<proteinExistence type="predicted"/>
<protein>
    <submittedName>
        <fullName evidence="1">Uncharacterized protein</fullName>
    </submittedName>
</protein>
<gene>
    <name evidence="1" type="ORF">RM_p17</name>
</gene>
<dbReference type="RefSeq" id="WP_012477938.1">
    <property type="nucleotide sequence ID" value="NC_010927.1"/>
</dbReference>